<accession>A0A0D2VG84</accession>
<feature type="compositionally biased region" description="Low complexity" evidence="2">
    <location>
        <begin position="211"/>
        <end position="220"/>
    </location>
</feature>
<feature type="compositionally biased region" description="Low complexity" evidence="2">
    <location>
        <begin position="149"/>
        <end position="171"/>
    </location>
</feature>
<evidence type="ECO:0000259" key="3">
    <source>
        <dbReference type="PROSITE" id="PS50157"/>
    </source>
</evidence>
<feature type="compositionally biased region" description="Pro residues" evidence="2">
    <location>
        <begin position="230"/>
        <end position="240"/>
    </location>
</feature>
<evidence type="ECO:0000313" key="5">
    <source>
        <dbReference type="Proteomes" id="UP000008743"/>
    </source>
</evidence>
<dbReference type="RefSeq" id="XP_004365321.2">
    <property type="nucleotide sequence ID" value="XM_004365264.2"/>
</dbReference>
<feature type="compositionally biased region" description="Low complexity" evidence="2">
    <location>
        <begin position="241"/>
        <end position="263"/>
    </location>
</feature>
<dbReference type="Proteomes" id="UP000008743">
    <property type="component" value="Unassembled WGS sequence"/>
</dbReference>
<dbReference type="InterPro" id="IPR013087">
    <property type="entry name" value="Znf_C2H2_type"/>
</dbReference>
<dbReference type="Pfam" id="PF12874">
    <property type="entry name" value="zf-met"/>
    <property type="match status" value="1"/>
</dbReference>
<evidence type="ECO:0000256" key="2">
    <source>
        <dbReference type="SAM" id="MobiDB-lite"/>
    </source>
</evidence>
<dbReference type="PROSITE" id="PS50157">
    <property type="entry name" value="ZINC_FINGER_C2H2_2"/>
    <property type="match status" value="1"/>
</dbReference>
<dbReference type="PROSITE" id="PS00028">
    <property type="entry name" value="ZINC_FINGER_C2H2_1"/>
    <property type="match status" value="1"/>
</dbReference>
<keyword evidence="1" id="KW-0479">Metal-binding</keyword>
<keyword evidence="1" id="KW-0863">Zinc-finger</keyword>
<dbReference type="AlphaFoldDB" id="A0A0D2VG84"/>
<protein>
    <recommendedName>
        <fullName evidence="3">C2H2-type domain-containing protein</fullName>
    </recommendedName>
</protein>
<organism evidence="4 5">
    <name type="scientific">Capsaspora owczarzaki (strain ATCC 30864)</name>
    <dbReference type="NCBI Taxonomy" id="595528"/>
    <lineage>
        <taxon>Eukaryota</taxon>
        <taxon>Filasterea</taxon>
        <taxon>Capsaspora</taxon>
    </lineage>
</organism>
<feature type="region of interest" description="Disordered" evidence="2">
    <location>
        <begin position="141"/>
        <end position="177"/>
    </location>
</feature>
<evidence type="ECO:0000313" key="4">
    <source>
        <dbReference type="EMBL" id="KJE88877.1"/>
    </source>
</evidence>
<sequence length="649" mass="66378">MAPQPPTTGGAGLSSSSPAGSAAMLSPIEAAAALLPQRIVLHASGSNAGSPAATLLQAWLPAGTTQYSLLEPLTPTPLSLHNPPSLGKNIAAMAATNNLIALLARGAASNASSLSATSSPTRIGAKSLALLAGTPGISSAGSAVAGLRSPPAAQQQLASSSSSSSTPVTSPAPSPQRAGASLFCTVCRKKFGSEATYSTHMSSKHPTGGPAAASLASAASPKGGRVLQMPSPPSPSPAGPTTPTKEALRSASSSAASPGSPAPTILSRTAQSPATAPSDEPALGEALLDQRKGLSRLSAGDLETAVRLLHSSSLVFAQRGWISDAATCIGALLSLPVTTSLPDSRFAYLVQLARAFAPCDFQLASCLYRGALQQLVPDVLIERLLAITAQNTSLDQVLEVAASGYQAIVPSALTGLDVNAALAEIGSFLSLCEVHPVSVAIMHMQLAASKLERRWTKVHSTAAALGQIYKLNGGAAGGARSSVSPVVDWPVRSLQLQLVAFEASLDQQCLASAGLSLLNALLQAVTLHDSVAAHDIVTSRSEAWFARRPSALVNPDQRLVDQLSECLSFLHFLMEQAVTSFGSLDCLTSSSVRDEASVLTTRLECAIDHAVGLSNEPYAEQFRVTVRRNQATPTDILIVLSNAIAGGAM</sequence>
<feature type="region of interest" description="Disordered" evidence="2">
    <location>
        <begin position="198"/>
        <end position="281"/>
    </location>
</feature>
<evidence type="ECO:0000256" key="1">
    <source>
        <dbReference type="PROSITE-ProRule" id="PRU00042"/>
    </source>
</evidence>
<dbReference type="InParanoid" id="A0A0D2VG84"/>
<proteinExistence type="predicted"/>
<name>A0A0D2VG84_CAPO3</name>
<keyword evidence="1" id="KW-0862">Zinc</keyword>
<feature type="compositionally biased region" description="Polar residues" evidence="2">
    <location>
        <begin position="266"/>
        <end position="275"/>
    </location>
</feature>
<feature type="domain" description="C2H2-type" evidence="3">
    <location>
        <begin position="182"/>
        <end position="210"/>
    </location>
</feature>
<feature type="region of interest" description="Disordered" evidence="2">
    <location>
        <begin position="1"/>
        <end position="21"/>
    </location>
</feature>
<dbReference type="EMBL" id="KE346360">
    <property type="protein sequence ID" value="KJE88877.1"/>
    <property type="molecule type" value="Genomic_DNA"/>
</dbReference>
<keyword evidence="5" id="KW-1185">Reference proteome</keyword>
<dbReference type="GO" id="GO:0008270">
    <property type="term" value="F:zinc ion binding"/>
    <property type="evidence" value="ECO:0007669"/>
    <property type="project" value="UniProtKB-KW"/>
</dbReference>
<reference evidence="5" key="1">
    <citation type="submission" date="2011-02" db="EMBL/GenBank/DDBJ databases">
        <title>The Genome Sequence of Capsaspora owczarzaki ATCC 30864.</title>
        <authorList>
            <person name="Russ C."/>
            <person name="Cuomo C."/>
            <person name="Burger G."/>
            <person name="Gray M.W."/>
            <person name="Holland P.W.H."/>
            <person name="King N."/>
            <person name="Lang F.B.F."/>
            <person name="Roger A.J."/>
            <person name="Ruiz-Trillo I."/>
            <person name="Young S.K."/>
            <person name="Zeng Q."/>
            <person name="Gargeya S."/>
            <person name="Alvarado L."/>
            <person name="Berlin A."/>
            <person name="Chapman S.B."/>
            <person name="Chen Z."/>
            <person name="Freedman E."/>
            <person name="Gellesch M."/>
            <person name="Goldberg J."/>
            <person name="Griggs A."/>
            <person name="Gujja S."/>
            <person name="Heilman E."/>
            <person name="Heiman D."/>
            <person name="Howarth C."/>
            <person name="Mehta T."/>
            <person name="Neiman D."/>
            <person name="Pearson M."/>
            <person name="Roberts A."/>
            <person name="Saif S."/>
            <person name="Shea T."/>
            <person name="Shenoy N."/>
            <person name="Sisk P."/>
            <person name="Stolte C."/>
            <person name="Sykes S."/>
            <person name="White J."/>
            <person name="Yandava C."/>
            <person name="Haas B."/>
            <person name="Nusbaum C."/>
            <person name="Birren B."/>
        </authorList>
    </citation>
    <scope>NUCLEOTIDE SEQUENCE</scope>
    <source>
        <strain evidence="5">ATCC 30864</strain>
    </source>
</reference>
<gene>
    <name evidence="4" type="ORF">CAOG_000450</name>
</gene>